<accession>A0ABN9RMS0</accession>
<gene>
    <name evidence="2" type="ORF">PCOR1329_LOCUS21566</name>
</gene>
<comment type="caution">
    <text evidence="2">The sequence shown here is derived from an EMBL/GenBank/DDBJ whole genome shotgun (WGS) entry which is preliminary data.</text>
</comment>
<name>A0ABN9RMS0_9DINO</name>
<sequence>MMLSLQAQSPRDRAASAPSAPAPLRPPGALEGVAGALPRSALVGRQGAAALLVAAWAGARGSRPRRGGSGRLGPGGVGAVSDSVWEAFVGEARKELEKEDYRRESKKATPLTEKQLQAGAAREEGAAEGAGAEGAAGVQDAQPGPGGEVGSENLARPRQGHEAR</sequence>
<feature type="region of interest" description="Disordered" evidence="1">
    <location>
        <begin position="96"/>
        <end position="164"/>
    </location>
</feature>
<evidence type="ECO:0000256" key="1">
    <source>
        <dbReference type="SAM" id="MobiDB-lite"/>
    </source>
</evidence>
<protein>
    <submittedName>
        <fullName evidence="2">Uncharacterized protein</fullName>
    </submittedName>
</protein>
<evidence type="ECO:0000313" key="2">
    <source>
        <dbReference type="EMBL" id="CAK0819618.1"/>
    </source>
</evidence>
<reference evidence="2" key="1">
    <citation type="submission" date="2023-10" db="EMBL/GenBank/DDBJ databases">
        <authorList>
            <person name="Chen Y."/>
            <person name="Shah S."/>
            <person name="Dougan E. K."/>
            <person name="Thang M."/>
            <person name="Chan C."/>
        </authorList>
    </citation>
    <scope>NUCLEOTIDE SEQUENCE [LARGE SCALE GENOMIC DNA]</scope>
</reference>
<organism evidence="2 3">
    <name type="scientific">Prorocentrum cordatum</name>
    <dbReference type="NCBI Taxonomy" id="2364126"/>
    <lineage>
        <taxon>Eukaryota</taxon>
        <taxon>Sar</taxon>
        <taxon>Alveolata</taxon>
        <taxon>Dinophyceae</taxon>
        <taxon>Prorocentrales</taxon>
        <taxon>Prorocentraceae</taxon>
        <taxon>Prorocentrum</taxon>
    </lineage>
</organism>
<evidence type="ECO:0000313" key="3">
    <source>
        <dbReference type="Proteomes" id="UP001189429"/>
    </source>
</evidence>
<keyword evidence="3" id="KW-1185">Reference proteome</keyword>
<dbReference type="EMBL" id="CAUYUJ010007113">
    <property type="protein sequence ID" value="CAK0819618.1"/>
    <property type="molecule type" value="Genomic_DNA"/>
</dbReference>
<feature type="region of interest" description="Disordered" evidence="1">
    <location>
        <begin position="1"/>
        <end position="32"/>
    </location>
</feature>
<proteinExistence type="predicted"/>
<dbReference type="Proteomes" id="UP001189429">
    <property type="component" value="Unassembled WGS sequence"/>
</dbReference>
<feature type="region of interest" description="Disordered" evidence="1">
    <location>
        <begin position="58"/>
        <end position="78"/>
    </location>
</feature>
<feature type="compositionally biased region" description="Basic and acidic residues" evidence="1">
    <location>
        <begin position="96"/>
        <end position="107"/>
    </location>
</feature>
<feature type="compositionally biased region" description="Low complexity" evidence="1">
    <location>
        <begin position="127"/>
        <end position="137"/>
    </location>
</feature>
<feature type="compositionally biased region" description="Gly residues" evidence="1">
    <location>
        <begin position="69"/>
        <end position="78"/>
    </location>
</feature>